<dbReference type="Pfam" id="PF03577">
    <property type="entry name" value="Peptidase_C69"/>
    <property type="match status" value="1"/>
</dbReference>
<proteinExistence type="inferred from homology"/>
<organism evidence="2 3">
    <name type="scientific">Rhynocoris fuscipes</name>
    <dbReference type="NCBI Taxonomy" id="488301"/>
    <lineage>
        <taxon>Eukaryota</taxon>
        <taxon>Metazoa</taxon>
        <taxon>Ecdysozoa</taxon>
        <taxon>Arthropoda</taxon>
        <taxon>Hexapoda</taxon>
        <taxon>Insecta</taxon>
        <taxon>Pterygota</taxon>
        <taxon>Neoptera</taxon>
        <taxon>Paraneoptera</taxon>
        <taxon>Hemiptera</taxon>
        <taxon>Heteroptera</taxon>
        <taxon>Panheteroptera</taxon>
        <taxon>Cimicomorpha</taxon>
        <taxon>Reduviidae</taxon>
        <taxon>Harpactorinae</taxon>
        <taxon>Harpactorini</taxon>
        <taxon>Rhynocoris</taxon>
    </lineage>
</organism>
<accession>A0AAW1CMR6</accession>
<keyword evidence="3" id="KW-1185">Reference proteome</keyword>
<comment type="similarity">
    <text evidence="1">Belongs to the peptidase C69 family. Secernin subfamily.</text>
</comment>
<protein>
    <recommendedName>
        <fullName evidence="4">Secernin-3</fullName>
    </recommendedName>
</protein>
<evidence type="ECO:0000313" key="3">
    <source>
        <dbReference type="Proteomes" id="UP001461498"/>
    </source>
</evidence>
<dbReference type="GO" id="GO:0006508">
    <property type="term" value="P:proteolysis"/>
    <property type="evidence" value="ECO:0007669"/>
    <property type="project" value="InterPro"/>
</dbReference>
<gene>
    <name evidence="2" type="ORF">O3M35_001500</name>
</gene>
<evidence type="ECO:0008006" key="4">
    <source>
        <dbReference type="Google" id="ProtNLM"/>
    </source>
</evidence>
<dbReference type="GO" id="GO:0016805">
    <property type="term" value="F:dipeptidase activity"/>
    <property type="evidence" value="ECO:0007669"/>
    <property type="project" value="InterPro"/>
</dbReference>
<name>A0AAW1CMR6_9HEMI</name>
<dbReference type="EMBL" id="JAPXFL010000010">
    <property type="protein sequence ID" value="KAK9500196.1"/>
    <property type="molecule type" value="Genomic_DNA"/>
</dbReference>
<dbReference type="InterPro" id="IPR005322">
    <property type="entry name" value="Peptidase_C69"/>
</dbReference>
<evidence type="ECO:0000256" key="1">
    <source>
        <dbReference type="ARBA" id="ARBA00005705"/>
    </source>
</evidence>
<dbReference type="AlphaFoldDB" id="A0AAW1CMR6"/>
<evidence type="ECO:0000313" key="2">
    <source>
        <dbReference type="EMBL" id="KAK9500196.1"/>
    </source>
</evidence>
<sequence>MQMMFQIFRCQFRFRRLCLGKFVENKFVCREVKYTMSTKISLEGCDTFVVLPPLTSGGVIFGKNSDRPRTEVQEIVYFPEKTYSSGETVKCTYIEIEQAEKTQSVILSKPIWMWGAEMGANGSGVVIGNEAVFTKVEDSAEKKLLGMDLVRLGLERSTNAAEALDVITQLLEKHGQGGPCTEDTDMTYHNSFLIADSSEAWVLETAGPLWVAQRVTDGFCNISNNLTITTKIDKMSDAVKTYATDNNLWNGEGEFNWTETFIDGTSCDRQQKGRDLLTEATAASEFSVDDMFKILRNKESGICMTLDSSGSVTASSQVSLLFGDRPCVHWFTGTPDPSMSVFKPFVFTPSVKISHHTVAQDGEKEHNLYKLHKMALTSKPSVVQQLKDMEATCTEESTTFIKNFTDNSVLSELDELFKDCVETEVKFYK</sequence>
<reference evidence="2 3" key="1">
    <citation type="submission" date="2022-12" db="EMBL/GenBank/DDBJ databases">
        <title>Chromosome-level genome assembly of true bugs.</title>
        <authorList>
            <person name="Ma L."/>
            <person name="Li H."/>
        </authorList>
    </citation>
    <scope>NUCLEOTIDE SEQUENCE [LARGE SCALE GENOMIC DNA]</scope>
    <source>
        <strain evidence="2">Lab_2022b</strain>
    </source>
</reference>
<dbReference type="Gene3D" id="3.60.60.10">
    <property type="entry name" value="Penicillin V Acylase, Chain A"/>
    <property type="match status" value="1"/>
</dbReference>
<dbReference type="Proteomes" id="UP001461498">
    <property type="component" value="Unassembled WGS sequence"/>
</dbReference>
<dbReference type="PANTHER" id="PTHR12994:SF17">
    <property type="entry name" value="LD30995P"/>
    <property type="match status" value="1"/>
</dbReference>
<dbReference type="GO" id="GO:0070004">
    <property type="term" value="F:cysteine-type exopeptidase activity"/>
    <property type="evidence" value="ECO:0007669"/>
    <property type="project" value="InterPro"/>
</dbReference>
<comment type="caution">
    <text evidence="2">The sequence shown here is derived from an EMBL/GenBank/DDBJ whole genome shotgun (WGS) entry which is preliminary data.</text>
</comment>
<dbReference type="PANTHER" id="PTHR12994">
    <property type="entry name" value="SECERNIN"/>
    <property type="match status" value="1"/>
</dbReference>